<sequence length="673" mass="75424">MEKNSRITYDHEKGSPEPGSSSSSTSNYPPSPGYVADEYPAWARPAGSGTSLRQRVFDLFDNSVLGNKSRGYAPLAGSGQGLPHLNSSHGSGIQDLLRNSSHKRLLKIILLVLCLGVPLALFASTPVSNRITSVVSKEGQTTTAASASSQPQGIEDYLLKDSLKDAQCAGVLEGGADAIMCHINLAKRKYELLMSRQSKTYEQAVARYVQQNKRQPPPGFDDWFKFAQENNAVIIDEYDQLENDLLPLRKFSGYVLRRRMENALKTNTSFVHRWDFANGSVTTTAPSGWQNARVFREIMTPFLPKLPPFTLLHNWDDFPRVCGPKPGQEDVHSTEVTRTWTYGNPHAMDVIGYGCPRKTVTESVITSDRPSLDVCKEIDLLKTQHGIGNHPSLCFNSTIPALSLAKISGFLDITTASWCYGDPGYRLFGENKDTVAYADKKSHLYWRGSSTGSVTSKEKAYFGHRYRLVMMAHQLQLKAKQLAARAVKNASFTLDDQKRYPLPNMPGTFNEAQLGAISRLSAESFDLGFVRMHNCNNDPVFCKTWTDTIPLAKPEPSKTAFQNKFLMDLDGNSMSGRFYRFLDSNSLVFKQTVFAEWHDDRIVPWLHFVPVSRGMEELPILIDFFANHPEGKKLGEFIATESRKWSETTLRKIDLSVYTYRQMIELANIIGHD</sequence>
<accession>A0A081CJW8</accession>
<dbReference type="InterPro" id="IPR051091">
    <property type="entry name" value="O-Glucosyltr/Glycosyltrsf_90"/>
</dbReference>
<organism evidence="1 2">
    <name type="scientific">Pseudozyma antarctica</name>
    <name type="common">Yeast</name>
    <name type="synonym">Candida antarctica</name>
    <dbReference type="NCBI Taxonomy" id="84753"/>
    <lineage>
        <taxon>Eukaryota</taxon>
        <taxon>Fungi</taxon>
        <taxon>Dikarya</taxon>
        <taxon>Basidiomycota</taxon>
        <taxon>Ustilaginomycotina</taxon>
        <taxon>Ustilaginomycetes</taxon>
        <taxon>Ustilaginales</taxon>
        <taxon>Ustilaginaceae</taxon>
        <taxon>Moesziomyces</taxon>
    </lineage>
</organism>
<protein>
    <submittedName>
        <fullName evidence="1">Capsule-associated protein CAP1</fullName>
    </submittedName>
</protein>
<keyword evidence="2" id="KW-1185">Reference proteome</keyword>
<dbReference type="HOGENOM" id="CLU_005027_2_2_1"/>
<dbReference type="EMBL" id="DF830082">
    <property type="protein sequence ID" value="GAK66964.1"/>
    <property type="molecule type" value="Genomic_DNA"/>
</dbReference>
<gene>
    <name evidence="1" type="ORF">PAN0_015d5189</name>
</gene>
<evidence type="ECO:0000313" key="1">
    <source>
        <dbReference type="EMBL" id="GAK66964.1"/>
    </source>
</evidence>
<dbReference type="RefSeq" id="XP_014654984.1">
    <property type="nucleotide sequence ID" value="XM_014799498.1"/>
</dbReference>
<dbReference type="SMART" id="SM00672">
    <property type="entry name" value="CAP10"/>
    <property type="match status" value="1"/>
</dbReference>
<dbReference type="PANTHER" id="PTHR12203:SF118">
    <property type="entry name" value="BETA-1,2-XYLOSYLTRANSFERASE 1"/>
    <property type="match status" value="1"/>
</dbReference>
<dbReference type="Proteomes" id="UP000053758">
    <property type="component" value="Unassembled WGS sequence"/>
</dbReference>
<dbReference type="PANTHER" id="PTHR12203">
    <property type="entry name" value="KDEL LYS-ASP-GLU-LEU CONTAINING - RELATED"/>
    <property type="match status" value="1"/>
</dbReference>
<proteinExistence type="predicted"/>
<dbReference type="AlphaFoldDB" id="A0A081CJW8"/>
<evidence type="ECO:0000313" key="2">
    <source>
        <dbReference type="Proteomes" id="UP000053758"/>
    </source>
</evidence>
<name>A0A081CJW8_PSEA2</name>
<dbReference type="OrthoDB" id="541052at2759"/>
<reference evidence="2" key="1">
    <citation type="journal article" date="2014" name="Genome Announc.">
        <title>Draft Genome Sequence of the Yeast Pseudozyma antarctica Type Strain JCM10317, a Producer of the Glycolipid Biosurfactants, Mannosylerythritol Lipids.</title>
        <authorList>
            <person name="Saika A."/>
            <person name="Koike H."/>
            <person name="Hori T."/>
            <person name="Fukuoka T."/>
            <person name="Sato S."/>
            <person name="Habe H."/>
            <person name="Kitamoto D."/>
            <person name="Morita T."/>
        </authorList>
    </citation>
    <scope>NUCLEOTIDE SEQUENCE [LARGE SCALE GENOMIC DNA]</scope>
    <source>
        <strain evidence="2">JCM 10317</strain>
    </source>
</reference>
<dbReference type="GeneID" id="26306021"/>
<dbReference type="Pfam" id="PF05686">
    <property type="entry name" value="Glyco_transf_90"/>
    <property type="match status" value="1"/>
</dbReference>
<dbReference type="InterPro" id="IPR006598">
    <property type="entry name" value="CAP10"/>
</dbReference>